<accession>A0ABU7D2V5</accession>
<proteinExistence type="predicted"/>
<evidence type="ECO:0000313" key="1">
    <source>
        <dbReference type="EMBL" id="MED6268300.1"/>
    </source>
</evidence>
<dbReference type="Proteomes" id="UP001352852">
    <property type="component" value="Unassembled WGS sequence"/>
</dbReference>
<sequence>MVVKGVDILFECFVALKGKSGAHFMYPFHSCTARCAGNGFVFPPGQSVHVQEREPVTYVSDPSFGEPTTIWHNVNHPILPNKSLDLS</sequence>
<reference evidence="1 2" key="1">
    <citation type="submission" date="2021-06" db="EMBL/GenBank/DDBJ databases">
        <authorList>
            <person name="Palmer J.M."/>
        </authorList>
    </citation>
    <scope>NUCLEOTIDE SEQUENCE [LARGE SCALE GENOMIC DNA]</scope>
    <source>
        <strain evidence="1 2">CL_MEX2019</strain>
        <tissue evidence="1">Muscle</tissue>
    </source>
</reference>
<comment type="caution">
    <text evidence="1">The sequence shown here is derived from an EMBL/GenBank/DDBJ whole genome shotgun (WGS) entry which is preliminary data.</text>
</comment>
<organism evidence="1 2">
    <name type="scientific">Characodon lateralis</name>
    <dbReference type="NCBI Taxonomy" id="208331"/>
    <lineage>
        <taxon>Eukaryota</taxon>
        <taxon>Metazoa</taxon>
        <taxon>Chordata</taxon>
        <taxon>Craniata</taxon>
        <taxon>Vertebrata</taxon>
        <taxon>Euteleostomi</taxon>
        <taxon>Actinopterygii</taxon>
        <taxon>Neopterygii</taxon>
        <taxon>Teleostei</taxon>
        <taxon>Neoteleostei</taxon>
        <taxon>Acanthomorphata</taxon>
        <taxon>Ovalentaria</taxon>
        <taxon>Atherinomorphae</taxon>
        <taxon>Cyprinodontiformes</taxon>
        <taxon>Goodeidae</taxon>
        <taxon>Characodon</taxon>
    </lineage>
</organism>
<evidence type="ECO:0000313" key="2">
    <source>
        <dbReference type="Proteomes" id="UP001352852"/>
    </source>
</evidence>
<name>A0ABU7D2V5_9TELE</name>
<gene>
    <name evidence="1" type="ORF">CHARACLAT_020992</name>
</gene>
<keyword evidence="2" id="KW-1185">Reference proteome</keyword>
<protein>
    <submittedName>
        <fullName evidence="1">Uncharacterized protein</fullName>
    </submittedName>
</protein>
<dbReference type="EMBL" id="JAHUTJ010010216">
    <property type="protein sequence ID" value="MED6268300.1"/>
    <property type="molecule type" value="Genomic_DNA"/>
</dbReference>